<dbReference type="Gene3D" id="1.20.1250.20">
    <property type="entry name" value="MFS general substrate transporter like domains"/>
    <property type="match status" value="1"/>
</dbReference>
<protein>
    <recommendedName>
        <fullName evidence="7">Major facilitator superfamily (MFS) profile domain-containing protein</fullName>
    </recommendedName>
</protein>
<name>A0AAQ4ENL0_AMBAM</name>
<accession>A0AAQ4ENL0</accession>
<feature type="transmembrane region" description="Helical" evidence="6">
    <location>
        <begin position="210"/>
        <end position="234"/>
    </location>
</feature>
<evidence type="ECO:0000313" key="9">
    <source>
        <dbReference type="Proteomes" id="UP001321473"/>
    </source>
</evidence>
<dbReference type="EMBL" id="JARKHS020013100">
    <property type="protein sequence ID" value="KAK8776307.1"/>
    <property type="molecule type" value="Genomic_DNA"/>
</dbReference>
<feature type="compositionally biased region" description="Polar residues" evidence="5">
    <location>
        <begin position="640"/>
        <end position="660"/>
    </location>
</feature>
<evidence type="ECO:0000256" key="3">
    <source>
        <dbReference type="ARBA" id="ARBA00022989"/>
    </source>
</evidence>
<feature type="transmembrane region" description="Helical" evidence="6">
    <location>
        <begin position="491"/>
        <end position="512"/>
    </location>
</feature>
<feature type="domain" description="Major facilitator superfamily (MFS) profile" evidence="7">
    <location>
        <begin position="58"/>
        <end position="548"/>
    </location>
</feature>
<dbReference type="Proteomes" id="UP001321473">
    <property type="component" value="Unassembled WGS sequence"/>
</dbReference>
<feature type="transmembrane region" description="Helical" evidence="6">
    <location>
        <begin position="155"/>
        <end position="178"/>
    </location>
</feature>
<evidence type="ECO:0000256" key="1">
    <source>
        <dbReference type="ARBA" id="ARBA00004141"/>
    </source>
</evidence>
<feature type="transmembrane region" description="Helical" evidence="6">
    <location>
        <begin position="377"/>
        <end position="397"/>
    </location>
</feature>
<feature type="transmembrane region" description="Helical" evidence="6">
    <location>
        <begin position="185"/>
        <end position="204"/>
    </location>
</feature>
<gene>
    <name evidence="8" type="ORF">V5799_030346</name>
</gene>
<keyword evidence="4 6" id="KW-0472">Membrane</keyword>
<feature type="transmembrane region" description="Helical" evidence="6">
    <location>
        <begin position="48"/>
        <end position="70"/>
    </location>
</feature>
<dbReference type="GO" id="GO:0016020">
    <property type="term" value="C:membrane"/>
    <property type="evidence" value="ECO:0007669"/>
    <property type="project" value="UniProtKB-SubCell"/>
</dbReference>
<evidence type="ECO:0000313" key="8">
    <source>
        <dbReference type="EMBL" id="KAK8776307.1"/>
    </source>
</evidence>
<feature type="transmembrane region" description="Helical" evidence="6">
    <location>
        <begin position="403"/>
        <end position="423"/>
    </location>
</feature>
<dbReference type="InterPro" id="IPR036259">
    <property type="entry name" value="MFS_trans_sf"/>
</dbReference>
<dbReference type="InterPro" id="IPR020846">
    <property type="entry name" value="MFS_dom"/>
</dbReference>
<dbReference type="PANTHER" id="PTHR24064">
    <property type="entry name" value="SOLUTE CARRIER FAMILY 22 MEMBER"/>
    <property type="match status" value="1"/>
</dbReference>
<feature type="compositionally biased region" description="Low complexity" evidence="5">
    <location>
        <begin position="628"/>
        <end position="639"/>
    </location>
</feature>
<proteinExistence type="predicted"/>
<dbReference type="GO" id="GO:0022857">
    <property type="term" value="F:transmembrane transporter activity"/>
    <property type="evidence" value="ECO:0007669"/>
    <property type="project" value="InterPro"/>
</dbReference>
<evidence type="ECO:0000256" key="4">
    <source>
        <dbReference type="ARBA" id="ARBA00023136"/>
    </source>
</evidence>
<feature type="transmembrane region" description="Helical" evidence="6">
    <location>
        <begin position="270"/>
        <end position="292"/>
    </location>
</feature>
<feature type="region of interest" description="Disordered" evidence="5">
    <location>
        <begin position="549"/>
        <end position="660"/>
    </location>
</feature>
<organism evidence="8 9">
    <name type="scientific">Amblyomma americanum</name>
    <name type="common">Lone star tick</name>
    <dbReference type="NCBI Taxonomy" id="6943"/>
    <lineage>
        <taxon>Eukaryota</taxon>
        <taxon>Metazoa</taxon>
        <taxon>Ecdysozoa</taxon>
        <taxon>Arthropoda</taxon>
        <taxon>Chelicerata</taxon>
        <taxon>Arachnida</taxon>
        <taxon>Acari</taxon>
        <taxon>Parasitiformes</taxon>
        <taxon>Ixodida</taxon>
        <taxon>Ixodoidea</taxon>
        <taxon>Ixodidae</taxon>
        <taxon>Amblyomminae</taxon>
        <taxon>Amblyomma</taxon>
    </lineage>
</organism>
<feature type="transmembrane region" description="Helical" evidence="6">
    <location>
        <begin position="243"/>
        <end position="264"/>
    </location>
</feature>
<feature type="transmembrane region" description="Helical" evidence="6">
    <location>
        <begin position="524"/>
        <end position="544"/>
    </location>
</feature>
<dbReference type="InterPro" id="IPR011701">
    <property type="entry name" value="MFS"/>
</dbReference>
<feature type="transmembrane region" description="Helical" evidence="6">
    <location>
        <begin position="460"/>
        <end position="479"/>
    </location>
</feature>
<dbReference type="SUPFAM" id="SSF103473">
    <property type="entry name" value="MFS general substrate transporter"/>
    <property type="match status" value="1"/>
</dbReference>
<reference evidence="8 9" key="1">
    <citation type="journal article" date="2023" name="Arcadia Sci">
        <title>De novo assembly of a long-read Amblyomma americanum tick genome.</title>
        <authorList>
            <person name="Chou S."/>
            <person name="Poskanzer K.E."/>
            <person name="Rollins M."/>
            <person name="Thuy-Boun P.S."/>
        </authorList>
    </citation>
    <scope>NUCLEOTIDE SEQUENCE [LARGE SCALE GENOMIC DNA]</scope>
    <source>
        <strain evidence="8">F_SG_1</strain>
        <tissue evidence="8">Salivary glands</tissue>
    </source>
</reference>
<keyword evidence="9" id="KW-1185">Reference proteome</keyword>
<evidence type="ECO:0000256" key="5">
    <source>
        <dbReference type="SAM" id="MobiDB-lite"/>
    </source>
</evidence>
<evidence type="ECO:0000256" key="2">
    <source>
        <dbReference type="ARBA" id="ARBA00022692"/>
    </source>
</evidence>
<dbReference type="PROSITE" id="PS50850">
    <property type="entry name" value="MFS"/>
    <property type="match status" value="1"/>
</dbReference>
<sequence length="660" mass="71306">MAVTPPSPGLSRLTRSGSWVDVVMVELGAPAEDGLHAVMGHGLFQHRLLLHASLSLAVLLCHALAFRLIARDVDHWCRPPRDVASFPTAAAWKNAAIPVVGPDGAFSRCTMYDPPVQVHPHTKRLIVPCDEWEYDEEHGRESIVAEWNLVCGRAWLLHLATVLYTCGALMVAPLSGFLADRHGRATLIMLSTGVLAISSFGSAFSRSFLFFVVVRFFVSAASGTLQVVSFVLLYEFTFQSRRILYSLLAMLLGPLAVPCVYQLLELARLGWVAVQVVFMAPTVLLALSCYYVKESPSWLLVTWEMHRAEAVTLHVAGVNGIPMDTAKHLFKRVKSNIKKREDAPPPSPALTLTPPSYPGLVLLLTESAFRRRALPTLFCWFAVTFSFYSTVLHGAAADSRTPWESAACVAMAVPFCASYYYFITRHGLRHTLTVLLALLGWVTALLALSTSKGHVTLKAIISAAVKCGSILALSTTYVYAAEIFPTVPRCLGVSASYSCGLLGSLLSTFLLQASGPAVSPDTPLAVLVAMATLLFLCCVALQALPEIRVETDPGPPEPMDEAGRKRALQESLGQSWSPGARSFDLDTTDTSSHSKGKRRSKVHSNVTSMASSPGSPSTSSPVDKSPRPDSSWSPASPSSLRGSLTTPVDSRSGSSPDQRQ</sequence>
<dbReference type="AlphaFoldDB" id="A0AAQ4ENL0"/>
<feature type="compositionally biased region" description="Low complexity" evidence="5">
    <location>
        <begin position="608"/>
        <end position="621"/>
    </location>
</feature>
<keyword evidence="3 6" id="KW-1133">Transmembrane helix</keyword>
<feature type="transmembrane region" description="Helical" evidence="6">
    <location>
        <begin position="430"/>
        <end position="448"/>
    </location>
</feature>
<keyword evidence="2 6" id="KW-0812">Transmembrane</keyword>
<comment type="subcellular location">
    <subcellularLocation>
        <location evidence="1">Membrane</location>
        <topology evidence="1">Multi-pass membrane protein</topology>
    </subcellularLocation>
</comment>
<dbReference type="Pfam" id="PF07690">
    <property type="entry name" value="MFS_1"/>
    <property type="match status" value="1"/>
</dbReference>
<evidence type="ECO:0000256" key="6">
    <source>
        <dbReference type="SAM" id="Phobius"/>
    </source>
</evidence>
<comment type="caution">
    <text evidence="8">The sequence shown here is derived from an EMBL/GenBank/DDBJ whole genome shotgun (WGS) entry which is preliminary data.</text>
</comment>
<evidence type="ECO:0000259" key="7">
    <source>
        <dbReference type="PROSITE" id="PS50850"/>
    </source>
</evidence>